<keyword evidence="3" id="KW-1185">Reference proteome</keyword>
<feature type="region of interest" description="Disordered" evidence="1">
    <location>
        <begin position="172"/>
        <end position="201"/>
    </location>
</feature>
<sequence>MVSFSLSSVILAAHYPLSTLASMHRPCSSRPNDVSVFTISSRCNIIMYIWSQVVAALALVLAVPNTNTLRPVYIAPACPIPVPEAATLRAPRIAPTRIKDIHVKRDHARASMTELWTPNPLESAVISSVIPSISPQIYHWPQSFSSPCCSSGFRTITDREISADVHAIRGLHPQGLRLGKTQRTAPSSRSQKKSEGLAAIP</sequence>
<dbReference type="AlphaFoldDB" id="A0A5C2S6Y4"/>
<accession>A0A5C2S6Y4</accession>
<gene>
    <name evidence="2" type="ORF">L227DRAFT_179095</name>
</gene>
<dbReference type="Proteomes" id="UP000313359">
    <property type="component" value="Unassembled WGS sequence"/>
</dbReference>
<dbReference type="EMBL" id="ML122273">
    <property type="protein sequence ID" value="RPD58879.1"/>
    <property type="molecule type" value="Genomic_DNA"/>
</dbReference>
<proteinExistence type="predicted"/>
<evidence type="ECO:0000313" key="2">
    <source>
        <dbReference type="EMBL" id="RPD58879.1"/>
    </source>
</evidence>
<name>A0A5C2S6Y4_9APHY</name>
<evidence type="ECO:0000313" key="3">
    <source>
        <dbReference type="Proteomes" id="UP000313359"/>
    </source>
</evidence>
<reference evidence="2" key="1">
    <citation type="journal article" date="2018" name="Genome Biol. Evol.">
        <title>Genomics and development of Lentinus tigrinus, a white-rot wood-decaying mushroom with dimorphic fruiting bodies.</title>
        <authorList>
            <person name="Wu B."/>
            <person name="Xu Z."/>
            <person name="Knudson A."/>
            <person name="Carlson A."/>
            <person name="Chen N."/>
            <person name="Kovaka S."/>
            <person name="LaButti K."/>
            <person name="Lipzen A."/>
            <person name="Pennachio C."/>
            <person name="Riley R."/>
            <person name="Schakwitz W."/>
            <person name="Umezawa K."/>
            <person name="Ohm R.A."/>
            <person name="Grigoriev I.V."/>
            <person name="Nagy L.G."/>
            <person name="Gibbons J."/>
            <person name="Hibbett D."/>
        </authorList>
    </citation>
    <scope>NUCLEOTIDE SEQUENCE [LARGE SCALE GENOMIC DNA]</scope>
    <source>
        <strain evidence="2">ALCF2SS1-6</strain>
    </source>
</reference>
<organism evidence="2 3">
    <name type="scientific">Lentinus tigrinus ALCF2SS1-6</name>
    <dbReference type="NCBI Taxonomy" id="1328759"/>
    <lineage>
        <taxon>Eukaryota</taxon>
        <taxon>Fungi</taxon>
        <taxon>Dikarya</taxon>
        <taxon>Basidiomycota</taxon>
        <taxon>Agaricomycotina</taxon>
        <taxon>Agaricomycetes</taxon>
        <taxon>Polyporales</taxon>
        <taxon>Polyporaceae</taxon>
        <taxon>Lentinus</taxon>
    </lineage>
</organism>
<protein>
    <submittedName>
        <fullName evidence="2">Uncharacterized protein</fullName>
    </submittedName>
</protein>
<evidence type="ECO:0000256" key="1">
    <source>
        <dbReference type="SAM" id="MobiDB-lite"/>
    </source>
</evidence>